<keyword evidence="4" id="KW-0240">DNA-directed RNA polymerase</keyword>
<evidence type="ECO:0000313" key="8">
    <source>
        <dbReference type="EMBL" id="KAG0320307.1"/>
    </source>
</evidence>
<comment type="caution">
    <text evidence="8">The sequence shown here is derived from an EMBL/GenBank/DDBJ whole genome shotgun (WGS) entry which is preliminary data.</text>
</comment>
<keyword evidence="6" id="KW-0539">Nucleus</keyword>
<evidence type="ECO:0000256" key="6">
    <source>
        <dbReference type="ARBA" id="ARBA00023242"/>
    </source>
</evidence>
<dbReference type="PANTHER" id="PTHR15561:SF0">
    <property type="entry name" value="DNA-DIRECTED RNA POLYMERASE III SUBUNIT RPC9"/>
    <property type="match status" value="1"/>
</dbReference>
<evidence type="ECO:0000313" key="9">
    <source>
        <dbReference type="Proteomes" id="UP000738325"/>
    </source>
</evidence>
<proteinExistence type="inferred from homology"/>
<dbReference type="InterPro" id="IPR005574">
    <property type="entry name" value="Rpb4/RPC9"/>
</dbReference>
<dbReference type="SMART" id="SM00657">
    <property type="entry name" value="RPOL4c"/>
    <property type="match status" value="1"/>
</dbReference>
<evidence type="ECO:0000256" key="5">
    <source>
        <dbReference type="ARBA" id="ARBA00023163"/>
    </source>
</evidence>
<comment type="subcellular location">
    <subcellularLocation>
        <location evidence="1">Nucleus</location>
    </subcellularLocation>
</comment>
<dbReference type="EMBL" id="JAAAIP010000289">
    <property type="protein sequence ID" value="KAG0320307.1"/>
    <property type="molecule type" value="Genomic_DNA"/>
</dbReference>
<dbReference type="GO" id="GO:0005666">
    <property type="term" value="C:RNA polymerase III complex"/>
    <property type="evidence" value="ECO:0007669"/>
    <property type="project" value="InterPro"/>
</dbReference>
<sequence length="143" mass="16065">MEIINANSGMLSNYEVLALLNDQKAQRQANEVAGTREVAENLRTVEFEVQKYLGASPCATQSPKQIAKLKEAFSKFNGESQQLMKVELLQILNLRPRSDVELTLVIEEFEQRFDVSSCPEILAIIRDALPRNDDPPAGEEDDE</sequence>
<gene>
    <name evidence="8" type="ORF">BGZ99_004584</name>
</gene>
<dbReference type="InterPro" id="IPR010997">
    <property type="entry name" value="HRDC-like_sf"/>
</dbReference>
<evidence type="ECO:0000256" key="1">
    <source>
        <dbReference type="ARBA" id="ARBA00004123"/>
    </source>
</evidence>
<dbReference type="Gene3D" id="1.20.1250.40">
    <property type="match status" value="1"/>
</dbReference>
<dbReference type="InterPro" id="IPR038846">
    <property type="entry name" value="RPC9"/>
</dbReference>
<dbReference type="GO" id="GO:0006384">
    <property type="term" value="P:transcription initiation at RNA polymerase III promoter"/>
    <property type="evidence" value="ECO:0007669"/>
    <property type="project" value="InterPro"/>
</dbReference>
<evidence type="ECO:0000259" key="7">
    <source>
        <dbReference type="SMART" id="SM00657"/>
    </source>
</evidence>
<organism evidence="8 9">
    <name type="scientific">Dissophora globulifera</name>
    <dbReference type="NCBI Taxonomy" id="979702"/>
    <lineage>
        <taxon>Eukaryota</taxon>
        <taxon>Fungi</taxon>
        <taxon>Fungi incertae sedis</taxon>
        <taxon>Mucoromycota</taxon>
        <taxon>Mortierellomycotina</taxon>
        <taxon>Mortierellomycetes</taxon>
        <taxon>Mortierellales</taxon>
        <taxon>Mortierellaceae</taxon>
        <taxon>Dissophora</taxon>
    </lineage>
</organism>
<dbReference type="Pfam" id="PF03874">
    <property type="entry name" value="RNA_pol_Rpb4"/>
    <property type="match status" value="1"/>
</dbReference>
<dbReference type="AlphaFoldDB" id="A0A9P6RM39"/>
<reference evidence="8" key="1">
    <citation type="journal article" date="2020" name="Fungal Divers.">
        <title>Resolving the Mortierellaceae phylogeny through synthesis of multi-gene phylogenetics and phylogenomics.</title>
        <authorList>
            <person name="Vandepol N."/>
            <person name="Liber J."/>
            <person name="Desiro A."/>
            <person name="Na H."/>
            <person name="Kennedy M."/>
            <person name="Barry K."/>
            <person name="Grigoriev I.V."/>
            <person name="Miller A.N."/>
            <person name="O'Donnell K."/>
            <person name="Stajich J.E."/>
            <person name="Bonito G."/>
        </authorList>
    </citation>
    <scope>NUCLEOTIDE SEQUENCE</scope>
    <source>
        <strain evidence="8">REB-010B</strain>
    </source>
</reference>
<dbReference type="OrthoDB" id="1746530at2759"/>
<name>A0A9P6RM39_9FUNG</name>
<dbReference type="InterPro" id="IPR006590">
    <property type="entry name" value="RNA_pol_Rpb4/RPC9_core"/>
</dbReference>
<protein>
    <recommendedName>
        <fullName evidence="3">DNA-directed RNA polymerase III subunit RPC9</fullName>
    </recommendedName>
</protein>
<dbReference type="PANTHER" id="PTHR15561">
    <property type="entry name" value="CALCITONIN GENE-RELATED PEPTIDE-RECEPTOR COMPONENT PROTEIN"/>
    <property type="match status" value="1"/>
</dbReference>
<comment type="similarity">
    <text evidence="2">Belongs to the eukaryotic RPC9 RNA polymerase subunit family.</text>
</comment>
<dbReference type="GO" id="GO:0000166">
    <property type="term" value="F:nucleotide binding"/>
    <property type="evidence" value="ECO:0007669"/>
    <property type="project" value="InterPro"/>
</dbReference>
<dbReference type="Proteomes" id="UP000738325">
    <property type="component" value="Unassembled WGS sequence"/>
</dbReference>
<feature type="domain" description="RNA polymerase Rpb4/RPC9 core" evidence="7">
    <location>
        <begin position="1"/>
        <end position="132"/>
    </location>
</feature>
<evidence type="ECO:0000256" key="3">
    <source>
        <dbReference type="ARBA" id="ARBA00016672"/>
    </source>
</evidence>
<evidence type="ECO:0000256" key="2">
    <source>
        <dbReference type="ARBA" id="ARBA00006898"/>
    </source>
</evidence>
<evidence type="ECO:0000256" key="4">
    <source>
        <dbReference type="ARBA" id="ARBA00022478"/>
    </source>
</evidence>
<dbReference type="InterPro" id="IPR038324">
    <property type="entry name" value="Rpb4/RPC9_sf"/>
</dbReference>
<accession>A0A9P6RM39</accession>
<keyword evidence="5" id="KW-0804">Transcription</keyword>
<keyword evidence="9" id="KW-1185">Reference proteome</keyword>
<dbReference type="SUPFAM" id="SSF47819">
    <property type="entry name" value="HRDC-like"/>
    <property type="match status" value="1"/>
</dbReference>